<evidence type="ECO:0000256" key="8">
    <source>
        <dbReference type="ARBA" id="ARBA00023170"/>
    </source>
</evidence>
<comment type="similarity">
    <text evidence="2 10 11">Belongs to the TonB-dependent receptor family.</text>
</comment>
<dbReference type="PANTHER" id="PTHR30069:SF40">
    <property type="entry name" value="TONB-DEPENDENT RECEPTOR NMB0964-RELATED"/>
    <property type="match status" value="1"/>
</dbReference>
<evidence type="ECO:0000313" key="15">
    <source>
        <dbReference type="Proteomes" id="UP001180536"/>
    </source>
</evidence>
<dbReference type="InterPro" id="IPR036942">
    <property type="entry name" value="Beta-barrel_TonB_sf"/>
</dbReference>
<keyword evidence="3 10" id="KW-0813">Transport</keyword>
<keyword evidence="9 10" id="KW-0998">Cell outer membrane</keyword>
<evidence type="ECO:0000256" key="11">
    <source>
        <dbReference type="RuleBase" id="RU003357"/>
    </source>
</evidence>
<dbReference type="SUPFAM" id="SSF56935">
    <property type="entry name" value="Porins"/>
    <property type="match status" value="1"/>
</dbReference>
<evidence type="ECO:0000256" key="7">
    <source>
        <dbReference type="ARBA" id="ARBA00023136"/>
    </source>
</evidence>
<comment type="subcellular location">
    <subcellularLocation>
        <location evidence="1 10">Cell outer membrane</location>
        <topology evidence="1 10">Multi-pass membrane protein</topology>
    </subcellularLocation>
</comment>
<evidence type="ECO:0000256" key="2">
    <source>
        <dbReference type="ARBA" id="ARBA00009810"/>
    </source>
</evidence>
<dbReference type="Gene3D" id="2.40.170.20">
    <property type="entry name" value="TonB-dependent receptor, beta-barrel domain"/>
    <property type="match status" value="1"/>
</dbReference>
<gene>
    <name evidence="14" type="ORF">J2X16_000060</name>
</gene>
<dbReference type="Proteomes" id="UP001180536">
    <property type="component" value="Unassembled WGS sequence"/>
</dbReference>
<feature type="domain" description="TonB-dependent receptor plug" evidence="13">
    <location>
        <begin position="33"/>
        <end position="140"/>
    </location>
</feature>
<keyword evidence="7 10" id="KW-0472">Membrane</keyword>
<reference evidence="14 15" key="1">
    <citation type="submission" date="2023-07" db="EMBL/GenBank/DDBJ databases">
        <title>Sorghum-associated microbial communities from plants grown in Nebraska, USA.</title>
        <authorList>
            <person name="Schachtman D."/>
        </authorList>
    </citation>
    <scope>NUCLEOTIDE SEQUENCE [LARGE SCALE GENOMIC DNA]</scope>
    <source>
        <strain evidence="14 15">BE310</strain>
    </source>
</reference>
<proteinExistence type="inferred from homology"/>
<dbReference type="InterPro" id="IPR037066">
    <property type="entry name" value="Plug_dom_sf"/>
</dbReference>
<dbReference type="Pfam" id="PF07715">
    <property type="entry name" value="Plug"/>
    <property type="match status" value="1"/>
</dbReference>
<dbReference type="InterPro" id="IPR039426">
    <property type="entry name" value="TonB-dep_rcpt-like"/>
</dbReference>
<dbReference type="Gene3D" id="2.170.130.10">
    <property type="entry name" value="TonB-dependent receptor, plug domain"/>
    <property type="match status" value="1"/>
</dbReference>
<comment type="caution">
    <text evidence="14">The sequence shown here is derived from an EMBL/GenBank/DDBJ whole genome shotgun (WGS) entry which is preliminary data.</text>
</comment>
<evidence type="ECO:0000256" key="5">
    <source>
        <dbReference type="ARBA" id="ARBA00022692"/>
    </source>
</evidence>
<evidence type="ECO:0000256" key="9">
    <source>
        <dbReference type="ARBA" id="ARBA00023237"/>
    </source>
</evidence>
<keyword evidence="15" id="KW-1185">Reference proteome</keyword>
<keyword evidence="6 11" id="KW-0798">TonB box</keyword>
<evidence type="ECO:0000256" key="4">
    <source>
        <dbReference type="ARBA" id="ARBA00022452"/>
    </source>
</evidence>
<keyword evidence="5 10" id="KW-0812">Transmembrane</keyword>
<dbReference type="PROSITE" id="PS52016">
    <property type="entry name" value="TONB_DEPENDENT_REC_3"/>
    <property type="match status" value="1"/>
</dbReference>
<evidence type="ECO:0000259" key="12">
    <source>
        <dbReference type="Pfam" id="PF00593"/>
    </source>
</evidence>
<evidence type="ECO:0000256" key="10">
    <source>
        <dbReference type="PROSITE-ProRule" id="PRU01360"/>
    </source>
</evidence>
<dbReference type="InterPro" id="IPR000531">
    <property type="entry name" value="Beta-barrel_TonB"/>
</dbReference>
<feature type="domain" description="TonB-dependent receptor-like beta-barrel" evidence="12">
    <location>
        <begin position="167"/>
        <end position="573"/>
    </location>
</feature>
<evidence type="ECO:0000256" key="3">
    <source>
        <dbReference type="ARBA" id="ARBA00022448"/>
    </source>
</evidence>
<sequence>MANTATNLADLSLEQLGDIEVTSVSKREQRLGDAPASVYVITKEAIHRAGVNTLAEALRLAPNLHVARINASQYAISARGFNSATANKLLVLVDGRSVYTPLYSGVFWETQDVPLGDVERIEVVSGPGGTLWGANAVNGVINVITTAASASVGTLAQAAGGNLSQALSLRQGWRYGEGGALRVYAKYNKRRDSERASGIDAGDGFEKLQLGFRSDADAAGGALTLQGDAYKESINQAAAADQRHHGANLLARWSRMLDDGATLNLQGYVDRSWRDIPGSYTESLRILDVDLQYLLPAGEGSQWIFGGGHRQASDDVGNYGRLTFLPPSRSLHWTNAFVQYERSLSAATTATLGTRVEHNSYSGTEWMPSARLAWKPSPGLLLWGAASRAVRTPSRVDVELFAPAQPPYQLAGGPNFRSEIAKTLELGLRAQPSEQLSYSLTLFGSRYTSLRNYRRLSDRSFVLINGATADVYGVEAWGRYLVRRGWTMQAGLTWMHEGFSGANIASIAPGNDPRYQLRLQSSWSMAEGVDLDVTLRRVAALRFTNVRGYNEADARLGWRLSDRLEFALSGRNLLHAQHREFPQGGLAGADPIQVGRTVQLTVTVRP</sequence>
<protein>
    <submittedName>
        <fullName evidence="14">Iron complex outermembrane receptor protein</fullName>
    </submittedName>
</protein>
<evidence type="ECO:0000256" key="1">
    <source>
        <dbReference type="ARBA" id="ARBA00004571"/>
    </source>
</evidence>
<evidence type="ECO:0000313" key="14">
    <source>
        <dbReference type="EMBL" id="MDR7294739.1"/>
    </source>
</evidence>
<dbReference type="EMBL" id="JAVDXQ010000001">
    <property type="protein sequence ID" value="MDR7294739.1"/>
    <property type="molecule type" value="Genomic_DNA"/>
</dbReference>
<organism evidence="14 15">
    <name type="scientific">Pelomonas aquatica</name>
    <dbReference type="NCBI Taxonomy" id="431058"/>
    <lineage>
        <taxon>Bacteria</taxon>
        <taxon>Pseudomonadati</taxon>
        <taxon>Pseudomonadota</taxon>
        <taxon>Betaproteobacteria</taxon>
        <taxon>Burkholderiales</taxon>
        <taxon>Sphaerotilaceae</taxon>
        <taxon>Roseateles</taxon>
    </lineage>
</organism>
<name>A0ABU1Z293_9BURK</name>
<evidence type="ECO:0000259" key="13">
    <source>
        <dbReference type="Pfam" id="PF07715"/>
    </source>
</evidence>
<dbReference type="InterPro" id="IPR012910">
    <property type="entry name" value="Plug_dom"/>
</dbReference>
<accession>A0ABU1Z293</accession>
<evidence type="ECO:0000256" key="6">
    <source>
        <dbReference type="ARBA" id="ARBA00023077"/>
    </source>
</evidence>
<keyword evidence="4 10" id="KW-1134">Transmembrane beta strand</keyword>
<dbReference type="Pfam" id="PF00593">
    <property type="entry name" value="TonB_dep_Rec_b-barrel"/>
    <property type="match status" value="1"/>
</dbReference>
<dbReference type="PANTHER" id="PTHR30069">
    <property type="entry name" value="TONB-DEPENDENT OUTER MEMBRANE RECEPTOR"/>
    <property type="match status" value="1"/>
</dbReference>
<dbReference type="RefSeq" id="WP_310340333.1">
    <property type="nucleotide sequence ID" value="NZ_JAVDXQ010000001.1"/>
</dbReference>
<keyword evidence="8 14" id="KW-0675">Receptor</keyword>